<proteinExistence type="predicted"/>
<accession>M4BBX5</accession>
<reference evidence="2" key="2">
    <citation type="submission" date="2015-06" db="UniProtKB">
        <authorList>
            <consortium name="EnsemblProtists"/>
        </authorList>
    </citation>
    <scope>IDENTIFICATION</scope>
    <source>
        <strain evidence="2">Emoy2</strain>
    </source>
</reference>
<evidence type="ECO:0000256" key="1">
    <source>
        <dbReference type="SAM" id="MobiDB-lite"/>
    </source>
</evidence>
<dbReference type="VEuPathDB" id="FungiDB:HpaG803790"/>
<evidence type="ECO:0000313" key="3">
    <source>
        <dbReference type="Proteomes" id="UP000011713"/>
    </source>
</evidence>
<feature type="compositionally biased region" description="Basic and acidic residues" evidence="1">
    <location>
        <begin position="568"/>
        <end position="577"/>
    </location>
</feature>
<dbReference type="Proteomes" id="UP000011713">
    <property type="component" value="Unassembled WGS sequence"/>
</dbReference>
<feature type="region of interest" description="Disordered" evidence="1">
    <location>
        <begin position="568"/>
        <end position="602"/>
    </location>
</feature>
<dbReference type="OMA" id="LMINQGL"/>
<dbReference type="HOGENOM" id="CLU_366194_0_0_1"/>
<feature type="region of interest" description="Disordered" evidence="1">
    <location>
        <begin position="32"/>
        <end position="56"/>
    </location>
</feature>
<feature type="compositionally biased region" description="Low complexity" evidence="1">
    <location>
        <begin position="32"/>
        <end position="41"/>
    </location>
</feature>
<dbReference type="AlphaFoldDB" id="M4BBX5"/>
<feature type="region of interest" description="Disordered" evidence="1">
    <location>
        <begin position="423"/>
        <end position="444"/>
    </location>
</feature>
<dbReference type="EMBL" id="JH598116">
    <property type="status" value="NOT_ANNOTATED_CDS"/>
    <property type="molecule type" value="Genomic_DNA"/>
</dbReference>
<sequence>MASNRSDFVSSFLLNELLSALDPRVCARDMDLSSSTNGSESLSEETESSSALQTARPTAQSRVMLVRRTNSSQQLVTLVDREFDIQAFIPIHLIHWLQQERGYETIGRLRGSVVRVTKYHFATWTRCLASDKQTTISSSMSVSALARTRDRDPVYLYVDALAIVDDTELAVKPLPWVYTYPLVVEQLQKLNDAELEKQLMIHQGLPPLQVDGGFTDDRPLLEEDCVIPAEQELELEERDEWGSPVTIVRPPTDSELIAENGPVPMSESQVMRQSENSLSTQESKAMSTDVSVALEHKEENNDRELDAVPPLDEQRYLFQQENIRETFVVDSDSESYETAGENEVVTQKTSIMSEHPDSSRKHSVALSDPSLTTSETTQDSWALLDLTDDSPEKARITSLSLEEKTVPEQESTTEACDVLAEADEYASSDPSSQSPLAKNDNLTGKRKASAGWATSLLRMVGLNTSSAKASPSTVSSSDAEIEDLIECEQSDAESLDRTEEETVEFKPAQPEDPLLSQATVILPYATDNEDDAHAFEYEGLLSDDVVSPKAVTPSKKLALVTGRDPTNERCVTEKEAEAADTPQEGLVSKKDTATADPELPSRSVQAVTPMTAIQPEPAIPLLPTVLPCLEETLDHQDRSTSCYASPSCSSERVRITFSAAQLVPVKGPIQQDVAVESSLTGESHAGAAAITSHGCKRRQQMECCSTQKEPPMPQPQRMQTADEFSYRMQKRRRRNALLTRRHHESESPQFELPAAHVVTGRADDNYSLDAVGKALGSRARIPNTGEEQTCTSAQPRRAWKRYEKLFPPLNMTRLKQLMAANIDNCEK</sequence>
<feature type="region of interest" description="Disordered" evidence="1">
    <location>
        <begin position="330"/>
        <end position="377"/>
    </location>
</feature>
<organism evidence="2 3">
    <name type="scientific">Hyaloperonospora arabidopsidis (strain Emoy2)</name>
    <name type="common">Downy mildew agent</name>
    <name type="synonym">Peronospora arabidopsidis</name>
    <dbReference type="NCBI Taxonomy" id="559515"/>
    <lineage>
        <taxon>Eukaryota</taxon>
        <taxon>Sar</taxon>
        <taxon>Stramenopiles</taxon>
        <taxon>Oomycota</taxon>
        <taxon>Peronosporomycetes</taxon>
        <taxon>Peronosporales</taxon>
        <taxon>Peronosporaceae</taxon>
        <taxon>Hyaloperonospora</taxon>
    </lineage>
</organism>
<dbReference type="eggNOG" id="ENOG502S2T9">
    <property type="taxonomic scope" value="Eukaryota"/>
</dbReference>
<name>M4BBX5_HYAAE</name>
<feature type="compositionally biased region" description="Polar residues" evidence="1">
    <location>
        <begin position="266"/>
        <end position="284"/>
    </location>
</feature>
<keyword evidence="3" id="KW-1185">Reference proteome</keyword>
<evidence type="ECO:0000313" key="2">
    <source>
        <dbReference type="EnsemblProtists" id="HpaP803790"/>
    </source>
</evidence>
<feature type="compositionally biased region" description="Polar residues" evidence="1">
    <location>
        <begin position="428"/>
        <end position="442"/>
    </location>
</feature>
<reference evidence="3" key="1">
    <citation type="journal article" date="2010" name="Science">
        <title>Signatures of adaptation to obligate biotrophy in the Hyaloperonospora arabidopsidis genome.</title>
        <authorList>
            <person name="Baxter L."/>
            <person name="Tripathy S."/>
            <person name="Ishaque N."/>
            <person name="Boot N."/>
            <person name="Cabral A."/>
            <person name="Kemen E."/>
            <person name="Thines M."/>
            <person name="Ah-Fong A."/>
            <person name="Anderson R."/>
            <person name="Badejoko W."/>
            <person name="Bittner-Eddy P."/>
            <person name="Boore J.L."/>
            <person name="Chibucos M.C."/>
            <person name="Coates M."/>
            <person name="Dehal P."/>
            <person name="Delehaunty K."/>
            <person name="Dong S."/>
            <person name="Downton P."/>
            <person name="Dumas B."/>
            <person name="Fabro G."/>
            <person name="Fronick C."/>
            <person name="Fuerstenberg S.I."/>
            <person name="Fulton L."/>
            <person name="Gaulin E."/>
            <person name="Govers F."/>
            <person name="Hughes L."/>
            <person name="Humphray S."/>
            <person name="Jiang R.H."/>
            <person name="Judelson H."/>
            <person name="Kamoun S."/>
            <person name="Kyung K."/>
            <person name="Meijer H."/>
            <person name="Minx P."/>
            <person name="Morris P."/>
            <person name="Nelson J."/>
            <person name="Phuntumart V."/>
            <person name="Qutob D."/>
            <person name="Rehmany A."/>
            <person name="Rougon-Cardoso A."/>
            <person name="Ryden P."/>
            <person name="Torto-Alalibo T."/>
            <person name="Studholme D."/>
            <person name="Wang Y."/>
            <person name="Win J."/>
            <person name="Wood J."/>
            <person name="Clifton S.W."/>
            <person name="Rogers J."/>
            <person name="Van den Ackerveken G."/>
            <person name="Jones J.D."/>
            <person name="McDowell J.M."/>
            <person name="Beynon J."/>
            <person name="Tyler B.M."/>
        </authorList>
    </citation>
    <scope>NUCLEOTIDE SEQUENCE [LARGE SCALE GENOMIC DNA]</scope>
    <source>
        <strain evidence="3">Emoy2</strain>
    </source>
</reference>
<protein>
    <submittedName>
        <fullName evidence="2">Uncharacterized protein</fullName>
    </submittedName>
</protein>
<dbReference type="EnsemblProtists" id="HpaT803790">
    <property type="protein sequence ID" value="HpaP803790"/>
    <property type="gene ID" value="HpaG803790"/>
</dbReference>
<feature type="region of interest" description="Disordered" evidence="1">
    <location>
        <begin position="262"/>
        <end position="284"/>
    </location>
</feature>
<dbReference type="InParanoid" id="M4BBX5"/>